<gene>
    <name evidence="1" type="ORF">M9Y10_014799</name>
</gene>
<organism evidence="1 2">
    <name type="scientific">Tritrichomonas musculus</name>
    <dbReference type="NCBI Taxonomy" id="1915356"/>
    <lineage>
        <taxon>Eukaryota</taxon>
        <taxon>Metamonada</taxon>
        <taxon>Parabasalia</taxon>
        <taxon>Tritrichomonadida</taxon>
        <taxon>Tritrichomonadidae</taxon>
        <taxon>Tritrichomonas</taxon>
    </lineage>
</organism>
<evidence type="ECO:0000313" key="2">
    <source>
        <dbReference type="Proteomes" id="UP001470230"/>
    </source>
</evidence>
<dbReference type="Proteomes" id="UP001470230">
    <property type="component" value="Unassembled WGS sequence"/>
</dbReference>
<dbReference type="SUPFAM" id="SSF49785">
    <property type="entry name" value="Galactose-binding domain-like"/>
    <property type="match status" value="1"/>
</dbReference>
<reference evidence="1 2" key="1">
    <citation type="submission" date="2024-04" db="EMBL/GenBank/DDBJ databases">
        <title>Tritrichomonas musculus Genome.</title>
        <authorList>
            <person name="Alves-Ferreira E."/>
            <person name="Grigg M."/>
            <person name="Lorenzi H."/>
            <person name="Galac M."/>
        </authorList>
    </citation>
    <scope>NUCLEOTIDE SEQUENCE [LARGE SCALE GENOMIC DNA]</scope>
    <source>
        <strain evidence="1 2">EAF2021</strain>
    </source>
</reference>
<evidence type="ECO:0008006" key="3">
    <source>
        <dbReference type="Google" id="ProtNLM"/>
    </source>
</evidence>
<dbReference type="Gene3D" id="2.60.120.260">
    <property type="entry name" value="Galactose-binding domain-like"/>
    <property type="match status" value="1"/>
</dbReference>
<protein>
    <recommendedName>
        <fullName evidence="3">F5/8 type C domain-containing protein</fullName>
    </recommendedName>
</protein>
<name>A0ABR2L0H8_9EUKA</name>
<proteinExistence type="predicted"/>
<sequence>MSANIQYEPLIANFRRLLQQDYSEKFNLLINFHFKNNKSKDFKLSKLQIQTTINKARVISRKINEIYQIDPTISEYIVQLPIINENDYENEKKEYKDAIESLIKSIDEKMTISIKQFKVIQLLQILLDEKGNEINEEIKHKYNMMSLNESLSFLCTDLHDKSIEYLSSHLIELIDSGSMKYLEEDIKKEIIEKYFFELNQREKCKEKGRERRRLGQDKKEEILEIFNKMKKEEETEKIIFYFILHLEFDEYNDDILDFIYNKVEDDLIENEISLVIYNIRKHILKHLVQEKSEAACSKKNVIPCEYSRKELSGIINYLKEDDVKLTGGGEINSSYPISNLIKYDSDHINDRYYSGNPNRPTEKDSWIKFDFGGRKINVSSYTIRSNECITNSHAHPKTWTILGSNDDEHWEVINQQTNSPILNGKYKQHRFECEKSDKFYRYIQYKQDDSWDSDKRFQYVIYLSCIEFFGSILQND</sequence>
<dbReference type="EMBL" id="JAPFFF010000002">
    <property type="protein sequence ID" value="KAK8896873.1"/>
    <property type="molecule type" value="Genomic_DNA"/>
</dbReference>
<keyword evidence="2" id="KW-1185">Reference proteome</keyword>
<evidence type="ECO:0000313" key="1">
    <source>
        <dbReference type="EMBL" id="KAK8896873.1"/>
    </source>
</evidence>
<accession>A0ABR2L0H8</accession>
<comment type="caution">
    <text evidence="1">The sequence shown here is derived from an EMBL/GenBank/DDBJ whole genome shotgun (WGS) entry which is preliminary data.</text>
</comment>
<dbReference type="InterPro" id="IPR008979">
    <property type="entry name" value="Galactose-bd-like_sf"/>
</dbReference>